<keyword evidence="2" id="KW-0472">Membrane</keyword>
<reference evidence="3" key="1">
    <citation type="submission" date="2013-10" db="EMBL/GenBank/DDBJ databases">
        <title>Genomic analysis of the causative agents of coccidiosis in chickens.</title>
        <authorList>
            <person name="Reid A.J."/>
            <person name="Blake D."/>
            <person name="Billington K."/>
            <person name="Browne H."/>
            <person name="Dunn M."/>
            <person name="Hung S."/>
            <person name="Kawahara F."/>
            <person name="Miranda-Saavedra D."/>
            <person name="Mourier T."/>
            <person name="Nagra H."/>
            <person name="Otto T.D."/>
            <person name="Rawlings N."/>
            <person name="Sanchez A."/>
            <person name="Sanders M."/>
            <person name="Subramaniam C."/>
            <person name="Tay Y."/>
            <person name="Dear P."/>
            <person name="Doerig C."/>
            <person name="Gruber A."/>
            <person name="Parkinson J."/>
            <person name="Shirley M."/>
            <person name="Wan K.L."/>
            <person name="Berriman M."/>
            <person name="Tomley F."/>
            <person name="Pain A."/>
        </authorList>
    </citation>
    <scope>NUCLEOTIDE SEQUENCE [LARGE SCALE GENOMIC DNA]</scope>
    <source>
        <strain evidence="3">Houghton</strain>
    </source>
</reference>
<evidence type="ECO:0000313" key="4">
    <source>
        <dbReference type="Proteomes" id="UP000018201"/>
    </source>
</evidence>
<feature type="region of interest" description="Disordered" evidence="1">
    <location>
        <begin position="606"/>
        <end position="706"/>
    </location>
</feature>
<dbReference type="VEuPathDB" id="ToxoDB:EPH_0065190"/>
<feature type="compositionally biased region" description="Low complexity" evidence="1">
    <location>
        <begin position="502"/>
        <end position="516"/>
    </location>
</feature>
<evidence type="ECO:0000313" key="3">
    <source>
        <dbReference type="EMBL" id="CDI85720.1"/>
    </source>
</evidence>
<reference evidence="3" key="2">
    <citation type="submission" date="2013-10" db="EMBL/GenBank/DDBJ databases">
        <authorList>
            <person name="Aslett M."/>
        </authorList>
    </citation>
    <scope>NUCLEOTIDE SEQUENCE [LARGE SCALE GENOMIC DNA]</scope>
    <source>
        <strain evidence="3">Houghton</strain>
    </source>
</reference>
<keyword evidence="2" id="KW-0812">Transmembrane</keyword>
<feature type="compositionally biased region" description="Low complexity" evidence="1">
    <location>
        <begin position="452"/>
        <end position="465"/>
    </location>
</feature>
<protein>
    <recommendedName>
        <fullName evidence="5">Transmembrane protein</fullName>
    </recommendedName>
</protein>
<feature type="compositionally biased region" description="Polar residues" evidence="1">
    <location>
        <begin position="293"/>
        <end position="302"/>
    </location>
</feature>
<sequence>MEAGHLKFDSSSEALEKWRAQASGSALHATAKRRFRRVHRNLQLATLLPVAALTVAFMLLRCYLQLAVLSIPGKGPLRSLAEEEGAGRETRCWGAHLEGSQSLVGGSDSIELAVQQQTEDVVRKMVQTVRGGLPVAALLPSRYSMLAIDLFLGLCIQEVAALESLLGKAFKDGKAEVLETVIKEASKALELIEAAISSSKPNRARKLIDEEAAYSLIQEMKRLIYTRRDQVFRSNHLSHFLRGLEEKRARGKLTDPLNIRLLEEEPEQTLEEKLDNLVTGALWVNVPFRRPQASLQQSSPQKEGTPAKEDKSQSMQSPPNLSTSSRCRRRGFNVPPRLAGKDDISGRSTHEKGTHQTQTKPHSSHPETSRQMLGGFYPSHKAKPLQASHATSHQAPSITYPPRPPFPKLETAGSKQTQAPSITYPPRPPFPKLETAGSKQTLGPTGPTPPWSGRSSSGLASTSSLDARPQPTVPAEEEKETLEASGPRRQTEMRFGVPKEAPTWPWSSTWSPYSPLLPGPHQAFGRPAYMAGTVEGASSHQPGPHQAFGRPAYMAGTVEGASSHQAPPNQVGQVWTPISQYSSPSSSFPFTNPQSIAAEAAALLYSSGSQSPPAESTLAASSGSTLSSLVKGQTVQPMGFPSYSAPSRRPADLHSVEQGVGGSNDSMQGPSGPRSAESSLLGVQMQEQHQDVLEESPWLDSDSDSG</sequence>
<dbReference type="EMBL" id="HG694202">
    <property type="protein sequence ID" value="CDI85720.1"/>
    <property type="molecule type" value="Genomic_DNA"/>
</dbReference>
<keyword evidence="2" id="KW-1133">Transmembrane helix</keyword>
<evidence type="ECO:0000256" key="2">
    <source>
        <dbReference type="SAM" id="Phobius"/>
    </source>
</evidence>
<gene>
    <name evidence="3" type="ORF">EPH_0065190</name>
</gene>
<dbReference type="Proteomes" id="UP000018201">
    <property type="component" value="Unassembled WGS sequence"/>
</dbReference>
<feature type="compositionally biased region" description="Basic and acidic residues" evidence="1">
    <location>
        <begin position="339"/>
        <end position="354"/>
    </location>
</feature>
<organism evidence="3 4">
    <name type="scientific">Eimeria praecox</name>
    <dbReference type="NCBI Taxonomy" id="51316"/>
    <lineage>
        <taxon>Eukaryota</taxon>
        <taxon>Sar</taxon>
        <taxon>Alveolata</taxon>
        <taxon>Apicomplexa</taxon>
        <taxon>Conoidasida</taxon>
        <taxon>Coccidia</taxon>
        <taxon>Eucoccidiorida</taxon>
        <taxon>Eimeriorina</taxon>
        <taxon>Eimeriidae</taxon>
        <taxon>Eimeria</taxon>
    </lineage>
</organism>
<keyword evidence="4" id="KW-1185">Reference proteome</keyword>
<proteinExistence type="predicted"/>
<feature type="compositionally biased region" description="Polar residues" evidence="1">
    <location>
        <begin position="388"/>
        <end position="397"/>
    </location>
</feature>
<feature type="compositionally biased region" description="Polar residues" evidence="1">
    <location>
        <begin position="313"/>
        <end position="325"/>
    </location>
</feature>
<feature type="region of interest" description="Disordered" evidence="1">
    <location>
        <begin position="292"/>
        <end position="525"/>
    </location>
</feature>
<feature type="compositionally biased region" description="Low complexity" evidence="1">
    <location>
        <begin position="616"/>
        <end position="629"/>
    </location>
</feature>
<dbReference type="AlphaFoldDB" id="U6GZU5"/>
<feature type="transmembrane region" description="Helical" evidence="2">
    <location>
        <begin position="42"/>
        <end position="60"/>
    </location>
</feature>
<name>U6GZU5_9EIME</name>
<accession>U6GZU5</accession>
<evidence type="ECO:0008006" key="5">
    <source>
        <dbReference type="Google" id="ProtNLM"/>
    </source>
</evidence>
<evidence type="ECO:0000256" key="1">
    <source>
        <dbReference type="SAM" id="MobiDB-lite"/>
    </source>
</evidence>